<dbReference type="Proteomes" id="UP000278843">
    <property type="component" value="Unassembled WGS sequence"/>
</dbReference>
<comment type="caution">
    <text evidence="1">The sequence shown here is derived from an EMBL/GenBank/DDBJ whole genome shotgun (WGS) entry which is preliminary data.</text>
</comment>
<protein>
    <submittedName>
        <fullName evidence="1">Uncharacterized protein</fullName>
    </submittedName>
</protein>
<accession>A0A428HF85</accession>
<reference evidence="1 2" key="1">
    <citation type="submission" date="2018-11" db="EMBL/GenBank/DDBJ databases">
        <title>Species Designations Belie Phenotypic and Genotypic Heterogeneity in Oral Streptococci.</title>
        <authorList>
            <person name="Velsko I."/>
        </authorList>
    </citation>
    <scope>NUCLEOTIDE SEQUENCE [LARGE SCALE GENOMIC DNA]</scope>
    <source>
        <strain evidence="1 2">BCC13</strain>
    </source>
</reference>
<dbReference type="AlphaFoldDB" id="A0A428HF85"/>
<evidence type="ECO:0000313" key="2">
    <source>
        <dbReference type="Proteomes" id="UP000278843"/>
    </source>
</evidence>
<gene>
    <name evidence="1" type="ORF">D8790_08280</name>
</gene>
<name>A0A428HF85_STRCR</name>
<dbReference type="EMBL" id="RJPU01000007">
    <property type="protein sequence ID" value="RSJ94443.1"/>
    <property type="molecule type" value="Genomic_DNA"/>
</dbReference>
<evidence type="ECO:0000313" key="1">
    <source>
        <dbReference type="EMBL" id="RSJ94443.1"/>
    </source>
</evidence>
<sequence>MSGAIDIIILHNTDLFKKFIDYYIEFSKTGKVKVIKNEEKL</sequence>
<organism evidence="1 2">
    <name type="scientific">Streptococcus cristatus</name>
    <dbReference type="NCBI Taxonomy" id="45634"/>
    <lineage>
        <taxon>Bacteria</taxon>
        <taxon>Bacillati</taxon>
        <taxon>Bacillota</taxon>
        <taxon>Bacilli</taxon>
        <taxon>Lactobacillales</taxon>
        <taxon>Streptococcaceae</taxon>
        <taxon>Streptococcus</taxon>
    </lineage>
</organism>
<proteinExistence type="predicted"/>